<name>A0A7J3M3L2_ARCFL</name>
<evidence type="ECO:0000313" key="1">
    <source>
        <dbReference type="EMBL" id="HGT83298.1"/>
    </source>
</evidence>
<dbReference type="EMBL" id="DSYZ01000117">
    <property type="protein sequence ID" value="HGT83298.1"/>
    <property type="molecule type" value="Genomic_DNA"/>
</dbReference>
<protein>
    <submittedName>
        <fullName evidence="1">Uncharacterized protein</fullName>
    </submittedName>
</protein>
<sequence length="270" mass="30772">MWLKLLSSEDRGEAIKVASSLRKIGARVEVRECIDWDLTETFAIKGRISELKSKGVSVDEWEKRIEILRDLLKSNVKAEDFPMELLKRLYPELHQKIVDSKPGEEEKVFAELMDKIVEIKVLAKEIEVFMSLNNLSFGKENEIPEDPIVVVETSEDDERGRAIIKVSYYPITELYVDVLSLLDAKIDEIDEIEGLIVAGVLEIVTEIISKLQSEGSTEIQKLHELSRGIVESEIFDFAIDCSDAFEAILKSMEKSGILRITGNRVKMRER</sequence>
<gene>
    <name evidence="1" type="ORF">ENT52_06185</name>
</gene>
<proteinExistence type="predicted"/>
<comment type="caution">
    <text evidence="1">The sequence shown here is derived from an EMBL/GenBank/DDBJ whole genome shotgun (WGS) entry which is preliminary data.</text>
</comment>
<accession>A0A7J3M3L2</accession>
<dbReference type="AlphaFoldDB" id="A0A7J3M3L2"/>
<organism evidence="1">
    <name type="scientific">Archaeoglobus fulgidus</name>
    <dbReference type="NCBI Taxonomy" id="2234"/>
    <lineage>
        <taxon>Archaea</taxon>
        <taxon>Methanobacteriati</taxon>
        <taxon>Methanobacteriota</taxon>
        <taxon>Archaeoglobi</taxon>
        <taxon>Archaeoglobales</taxon>
        <taxon>Archaeoglobaceae</taxon>
        <taxon>Archaeoglobus</taxon>
    </lineage>
</organism>
<reference evidence="1" key="1">
    <citation type="journal article" date="2020" name="mSystems">
        <title>Genome- and Community-Level Interaction Insights into Carbon Utilization and Element Cycling Functions of Hydrothermarchaeota in Hydrothermal Sediment.</title>
        <authorList>
            <person name="Zhou Z."/>
            <person name="Liu Y."/>
            <person name="Xu W."/>
            <person name="Pan J."/>
            <person name="Luo Z.H."/>
            <person name="Li M."/>
        </authorList>
    </citation>
    <scope>NUCLEOTIDE SEQUENCE [LARGE SCALE GENOMIC DNA]</scope>
    <source>
        <strain evidence="1">SpSt-587</strain>
    </source>
</reference>